<evidence type="ECO:0000313" key="2">
    <source>
        <dbReference type="Proteomes" id="UP000634136"/>
    </source>
</evidence>
<reference evidence="1" key="1">
    <citation type="submission" date="2020-09" db="EMBL/GenBank/DDBJ databases">
        <title>Genome-Enabled Discovery of Anthraquinone Biosynthesis in Senna tora.</title>
        <authorList>
            <person name="Kang S.-H."/>
            <person name="Pandey R.P."/>
            <person name="Lee C.-M."/>
            <person name="Sim J.-S."/>
            <person name="Jeong J.-T."/>
            <person name="Choi B.-S."/>
            <person name="Jung M."/>
            <person name="Ginzburg D."/>
            <person name="Zhao K."/>
            <person name="Won S.Y."/>
            <person name="Oh T.-J."/>
            <person name="Yu Y."/>
            <person name="Kim N.-H."/>
            <person name="Lee O.R."/>
            <person name="Lee T.-H."/>
            <person name="Bashyal P."/>
            <person name="Kim T.-S."/>
            <person name="Lee W.-H."/>
            <person name="Kawkins C."/>
            <person name="Kim C.-K."/>
            <person name="Kim J.S."/>
            <person name="Ahn B.O."/>
            <person name="Rhee S.Y."/>
            <person name="Sohng J.K."/>
        </authorList>
    </citation>
    <scope>NUCLEOTIDE SEQUENCE</scope>
    <source>
        <tissue evidence="1">Leaf</tissue>
    </source>
</reference>
<proteinExistence type="predicted"/>
<evidence type="ECO:0000313" key="1">
    <source>
        <dbReference type="EMBL" id="KAF7835711.1"/>
    </source>
</evidence>
<protein>
    <submittedName>
        <fullName evidence="1">Uncharacterized protein</fullName>
    </submittedName>
</protein>
<name>A0A835CBJ7_9FABA</name>
<dbReference type="Proteomes" id="UP000634136">
    <property type="component" value="Unassembled WGS sequence"/>
</dbReference>
<dbReference type="EMBL" id="JAAIUW010000004">
    <property type="protein sequence ID" value="KAF7835711.1"/>
    <property type="molecule type" value="Genomic_DNA"/>
</dbReference>
<comment type="caution">
    <text evidence="1">The sequence shown here is derived from an EMBL/GenBank/DDBJ whole genome shotgun (WGS) entry which is preliminary data.</text>
</comment>
<gene>
    <name evidence="1" type="ORF">G2W53_010570</name>
</gene>
<accession>A0A835CBJ7</accession>
<organism evidence="1 2">
    <name type="scientific">Senna tora</name>
    <dbReference type="NCBI Taxonomy" id="362788"/>
    <lineage>
        <taxon>Eukaryota</taxon>
        <taxon>Viridiplantae</taxon>
        <taxon>Streptophyta</taxon>
        <taxon>Embryophyta</taxon>
        <taxon>Tracheophyta</taxon>
        <taxon>Spermatophyta</taxon>
        <taxon>Magnoliopsida</taxon>
        <taxon>eudicotyledons</taxon>
        <taxon>Gunneridae</taxon>
        <taxon>Pentapetalae</taxon>
        <taxon>rosids</taxon>
        <taxon>fabids</taxon>
        <taxon>Fabales</taxon>
        <taxon>Fabaceae</taxon>
        <taxon>Caesalpinioideae</taxon>
        <taxon>Cassia clade</taxon>
        <taxon>Senna</taxon>
    </lineage>
</organism>
<dbReference type="AlphaFoldDB" id="A0A835CBJ7"/>
<keyword evidence="2" id="KW-1185">Reference proteome</keyword>
<sequence>MPCNSFLVNASQMRLMPLVEGLCTCSCLLYLFSPCELDPLWYPEMTVVGRNAIDFTYVVTTRIDKRASSLILNPSSLNRDAANLVWRLSTYSSRNLALCPMFWSSPDRSGRASRAQTLASSLWIFCCFSSTLANACSLSFSWS</sequence>